<feature type="region of interest" description="Disordered" evidence="2">
    <location>
        <begin position="129"/>
        <end position="166"/>
    </location>
</feature>
<evidence type="ECO:0000256" key="1">
    <source>
        <dbReference type="SAM" id="Coils"/>
    </source>
</evidence>
<gene>
    <name evidence="5" type="primary">LOC113733823</name>
</gene>
<evidence type="ECO:0000259" key="3">
    <source>
        <dbReference type="PROSITE" id="PS51140"/>
    </source>
</evidence>
<reference evidence="5" key="2">
    <citation type="submission" date="2025-08" db="UniProtKB">
        <authorList>
            <consortium name="RefSeq"/>
        </authorList>
    </citation>
    <scope>IDENTIFICATION</scope>
    <source>
        <tissue evidence="5">Leaves</tissue>
    </source>
</reference>
<protein>
    <recommendedName>
        <fullName evidence="3">CUE domain-containing protein</fullName>
    </recommendedName>
</protein>
<feature type="compositionally biased region" description="Basic and acidic residues" evidence="2">
    <location>
        <begin position="568"/>
        <end position="581"/>
    </location>
</feature>
<sequence>MGFNKVYKVLLEIFPEVDSRALRAVAIEHQKDADSAVEVVLAEVIPFLTERSTYTTSLSRESGARLQSPEAVEVFANGNSSGHNVVEDVRCPDEEQHGPFYDAKDEHDQTFDDTYDLNLVSRPEIVTSVRKRDEKSIPSGDEKSISISSGDEKSISMSSGDEKSISSGVDMSFSVSVIHGNGATSDGVKISGDHASEETPPQESSFGVGYDQILQPTFRPLEHETVESIQKLNDCLHADYNNSHSEMNIPVGNSVGLLSQLNFEPVTRTSSESTIQLVDIPVNHITNLEKELNGPKDAATNTESFHEMVDVEEPMLNTVVTRSGQVFSIDLLENIIADARNNKKTLLSALETVISLMMEVELQEKAAEQAKQDAANGGLEMLKRVEDLKQMLQHAKEANDMHAGEVYGEKAILATEVRELQSRLLCLSEERDKSLGVLDEMRHSLEMRLAAAEKERKMAEEEKLVKEDVALKALKNQEAIMEKVVREANILKQEAEENAKLREFLVDRGRAVDAIQGEISVICKDVRLLKENFDERLPLSNSLTSSQKGCILTSSISSSRSVTSEQVNRVHDHDSSETTEKTDLTHFFSEPEFIRGELAAADDEKELADEGWEIFDNRDAYM</sequence>
<feature type="region of interest" description="Disordered" evidence="2">
    <location>
        <begin position="189"/>
        <end position="208"/>
    </location>
</feature>
<dbReference type="PROSITE" id="PS51140">
    <property type="entry name" value="CUE"/>
    <property type="match status" value="1"/>
</dbReference>
<evidence type="ECO:0000256" key="2">
    <source>
        <dbReference type="SAM" id="MobiDB-lite"/>
    </source>
</evidence>
<accession>A0A6P6WKR6</accession>
<feature type="domain" description="CUE" evidence="3">
    <location>
        <begin position="2"/>
        <end position="45"/>
    </location>
</feature>
<dbReference type="CDD" id="cd14279">
    <property type="entry name" value="CUE"/>
    <property type="match status" value="1"/>
</dbReference>
<dbReference type="GO" id="GO:0043130">
    <property type="term" value="F:ubiquitin binding"/>
    <property type="evidence" value="ECO:0007669"/>
    <property type="project" value="InterPro"/>
</dbReference>
<dbReference type="PANTHER" id="PTHR48459:SF1">
    <property type="entry name" value="CUE DOMAIN-CONTAINING PROTEIN"/>
    <property type="match status" value="1"/>
</dbReference>
<dbReference type="InterPro" id="IPR003892">
    <property type="entry name" value="CUE"/>
</dbReference>
<feature type="region of interest" description="Disordered" evidence="2">
    <location>
        <begin position="562"/>
        <end position="581"/>
    </location>
</feature>
<feature type="coiled-coil region" evidence="1">
    <location>
        <begin position="442"/>
        <end position="494"/>
    </location>
</feature>
<feature type="compositionally biased region" description="Basic and acidic residues" evidence="2">
    <location>
        <begin position="130"/>
        <end position="164"/>
    </location>
</feature>
<organism evidence="4 5">
    <name type="scientific">Coffea arabica</name>
    <name type="common">Arabian coffee</name>
    <dbReference type="NCBI Taxonomy" id="13443"/>
    <lineage>
        <taxon>Eukaryota</taxon>
        <taxon>Viridiplantae</taxon>
        <taxon>Streptophyta</taxon>
        <taxon>Embryophyta</taxon>
        <taxon>Tracheophyta</taxon>
        <taxon>Spermatophyta</taxon>
        <taxon>Magnoliopsida</taxon>
        <taxon>eudicotyledons</taxon>
        <taxon>Gunneridae</taxon>
        <taxon>Pentapetalae</taxon>
        <taxon>asterids</taxon>
        <taxon>lamiids</taxon>
        <taxon>Gentianales</taxon>
        <taxon>Rubiaceae</taxon>
        <taxon>Ixoroideae</taxon>
        <taxon>Gardenieae complex</taxon>
        <taxon>Bertiereae - Coffeeae clade</taxon>
        <taxon>Coffeeae</taxon>
        <taxon>Coffea</taxon>
    </lineage>
</organism>
<name>A0A6P6WKR6_COFAR</name>
<dbReference type="PANTHER" id="PTHR48459">
    <property type="entry name" value="CUE DOMAIN-CONTAINING PROTEIN"/>
    <property type="match status" value="1"/>
</dbReference>
<dbReference type="GeneID" id="113733823"/>
<keyword evidence="4" id="KW-1185">Reference proteome</keyword>
<evidence type="ECO:0000313" key="5">
    <source>
        <dbReference type="RefSeq" id="XP_027115805.1"/>
    </source>
</evidence>
<proteinExistence type="predicted"/>
<reference evidence="4" key="1">
    <citation type="journal article" date="2025" name="Foods">
        <title>Unveiling the Microbial Signatures of Arabica Coffee Cherries: Insights into Ripeness Specific Diversity, Functional Traits, and Implications for Quality and Safety.</title>
        <authorList>
            <consortium name="RefSeq"/>
            <person name="Tenea G.N."/>
            <person name="Cifuentes V."/>
            <person name="Reyes P."/>
            <person name="Cevallos-Vallejos M."/>
        </authorList>
    </citation>
    <scope>NUCLEOTIDE SEQUENCE [LARGE SCALE GENOMIC DNA]</scope>
</reference>
<dbReference type="OrthoDB" id="620544at2759"/>
<evidence type="ECO:0000313" key="4">
    <source>
        <dbReference type="Proteomes" id="UP001652660"/>
    </source>
</evidence>
<dbReference type="AlphaFoldDB" id="A0A6P6WKR6"/>
<dbReference type="Proteomes" id="UP001652660">
    <property type="component" value="Chromosome 1e"/>
</dbReference>
<dbReference type="RefSeq" id="XP_027115805.1">
    <property type="nucleotide sequence ID" value="XM_027260004.2"/>
</dbReference>
<keyword evidence="1" id="KW-0175">Coiled coil</keyword>